<evidence type="ECO:0000313" key="2">
    <source>
        <dbReference type="EMBL" id="CAF5100786.1"/>
    </source>
</evidence>
<name>A0A8S3F370_9BILA</name>
<feature type="non-terminal residue" evidence="2">
    <location>
        <position position="26"/>
    </location>
</feature>
<comment type="caution">
    <text evidence="2">The sequence shown here is derived from an EMBL/GenBank/DDBJ whole genome shotgun (WGS) entry which is preliminary data.</text>
</comment>
<evidence type="ECO:0000256" key="1">
    <source>
        <dbReference type="SAM" id="MobiDB-lite"/>
    </source>
</evidence>
<organism evidence="2 3">
    <name type="scientific">Rotaria magnacalcarata</name>
    <dbReference type="NCBI Taxonomy" id="392030"/>
    <lineage>
        <taxon>Eukaryota</taxon>
        <taxon>Metazoa</taxon>
        <taxon>Spiralia</taxon>
        <taxon>Gnathifera</taxon>
        <taxon>Rotifera</taxon>
        <taxon>Eurotatoria</taxon>
        <taxon>Bdelloidea</taxon>
        <taxon>Philodinida</taxon>
        <taxon>Philodinidae</taxon>
        <taxon>Rotaria</taxon>
    </lineage>
</organism>
<gene>
    <name evidence="2" type="ORF">BYL167_LOCUS64332</name>
</gene>
<accession>A0A8S3F370</accession>
<feature type="region of interest" description="Disordered" evidence="1">
    <location>
        <begin position="1"/>
        <end position="26"/>
    </location>
</feature>
<protein>
    <submittedName>
        <fullName evidence="2">Uncharacterized protein</fullName>
    </submittedName>
</protein>
<reference evidence="2" key="1">
    <citation type="submission" date="2021-02" db="EMBL/GenBank/DDBJ databases">
        <authorList>
            <person name="Nowell W R."/>
        </authorList>
    </citation>
    <scope>NUCLEOTIDE SEQUENCE</scope>
</reference>
<proteinExistence type="predicted"/>
<dbReference type="Proteomes" id="UP000681967">
    <property type="component" value="Unassembled WGS sequence"/>
</dbReference>
<dbReference type="AlphaFoldDB" id="A0A8S3F370"/>
<dbReference type="EMBL" id="CAJOBH010238602">
    <property type="protein sequence ID" value="CAF5100786.1"/>
    <property type="molecule type" value="Genomic_DNA"/>
</dbReference>
<feature type="compositionally biased region" description="Basic and acidic residues" evidence="1">
    <location>
        <begin position="9"/>
        <end position="26"/>
    </location>
</feature>
<evidence type="ECO:0000313" key="3">
    <source>
        <dbReference type="Proteomes" id="UP000681967"/>
    </source>
</evidence>
<sequence>MLTSYPNDHNVKELTEEEKLLFETAT</sequence>